<comment type="caution">
    <text evidence="2">The sequence shown here is derived from an EMBL/GenBank/DDBJ whole genome shotgun (WGS) entry which is preliminary data.</text>
</comment>
<accession>A0ABX9W5Q9</accession>
<dbReference type="RefSeq" id="WP_123181645.1">
    <property type="nucleotide sequence ID" value="NZ_RHGB01000003.1"/>
</dbReference>
<keyword evidence="3" id="KW-1185">Reference proteome</keyword>
<dbReference type="Proteomes" id="UP000274695">
    <property type="component" value="Unassembled WGS sequence"/>
</dbReference>
<dbReference type="EMBL" id="RHGB01000003">
    <property type="protein sequence ID" value="RNL66778.1"/>
    <property type="molecule type" value="Genomic_DNA"/>
</dbReference>
<proteinExistence type="predicted"/>
<evidence type="ECO:0000313" key="3">
    <source>
        <dbReference type="Proteomes" id="UP000274695"/>
    </source>
</evidence>
<sequence length="75" mass="7924">MNISPACIAVIGGTGKFGAATHKLATDEELACDVMLSQGWYYIRISPISKCTGSKMGREGSAYRPNASANDMATH</sequence>
<protein>
    <submittedName>
        <fullName evidence="2">Uncharacterized protein</fullName>
    </submittedName>
</protein>
<gene>
    <name evidence="2" type="ORF">D0911_04375</name>
</gene>
<name>A0ABX9W5Q9_9GAMM</name>
<reference evidence="2 3" key="1">
    <citation type="submission" date="2018-10" db="EMBL/GenBank/DDBJ databases">
        <title>Draft genome sequence of Zhongshania sp. DSW25-10.</title>
        <authorList>
            <person name="Oh J."/>
        </authorList>
    </citation>
    <scope>NUCLEOTIDE SEQUENCE [LARGE SCALE GENOMIC DNA]</scope>
    <source>
        <strain evidence="2 3">DSW25-10</strain>
    </source>
</reference>
<organism evidence="2 3">
    <name type="scientific">Zhongshania marina</name>
    <dbReference type="NCBI Taxonomy" id="2304603"/>
    <lineage>
        <taxon>Bacteria</taxon>
        <taxon>Pseudomonadati</taxon>
        <taxon>Pseudomonadota</taxon>
        <taxon>Gammaproteobacteria</taxon>
        <taxon>Cellvibrionales</taxon>
        <taxon>Spongiibacteraceae</taxon>
        <taxon>Zhongshania</taxon>
    </lineage>
</organism>
<feature type="region of interest" description="Disordered" evidence="1">
    <location>
        <begin position="55"/>
        <end position="75"/>
    </location>
</feature>
<evidence type="ECO:0000313" key="2">
    <source>
        <dbReference type="EMBL" id="RNL66778.1"/>
    </source>
</evidence>
<evidence type="ECO:0000256" key="1">
    <source>
        <dbReference type="SAM" id="MobiDB-lite"/>
    </source>
</evidence>